<organism evidence="4 5">
    <name type="scientific">Clostridium haemolyticum NCTC 9693</name>
    <dbReference type="NCBI Taxonomy" id="1443114"/>
    <lineage>
        <taxon>Bacteria</taxon>
        <taxon>Bacillati</taxon>
        <taxon>Bacillota</taxon>
        <taxon>Clostridia</taxon>
        <taxon>Eubacteriales</taxon>
        <taxon>Clostridiaceae</taxon>
        <taxon>Clostridium</taxon>
    </lineage>
</organism>
<proteinExistence type="inferred from homology"/>
<gene>
    <name evidence="4" type="ORF">Z960_03475</name>
</gene>
<evidence type="ECO:0000313" key="4">
    <source>
        <dbReference type="EMBL" id="KEI18205.1"/>
    </source>
</evidence>
<evidence type="ECO:0000259" key="2">
    <source>
        <dbReference type="Pfam" id="PF04984"/>
    </source>
</evidence>
<dbReference type="Pfam" id="PF04984">
    <property type="entry name" value="Phage_sheath_1"/>
    <property type="match status" value="1"/>
</dbReference>
<dbReference type="Gene3D" id="3.30.1370.220">
    <property type="match status" value="1"/>
</dbReference>
<feature type="domain" description="Tail sheath protein C-terminal" evidence="3">
    <location>
        <begin position="232"/>
        <end position="351"/>
    </location>
</feature>
<comment type="caution">
    <text evidence="4">The sequence shown here is derived from an EMBL/GenBank/DDBJ whole genome shotgun (WGS) entry which is preliminary data.</text>
</comment>
<evidence type="ECO:0000256" key="1">
    <source>
        <dbReference type="ARBA" id="ARBA00008005"/>
    </source>
</evidence>
<feature type="domain" description="Tail sheath protein subtilisin-like" evidence="2">
    <location>
        <begin position="84"/>
        <end position="223"/>
    </location>
</feature>
<sequence>MGLPKIDIVFKSLAKSAIEKGSKSTVALILKDKNIKDKLFNLESIKDIPEGLEEGNKEQIELAFKGAYKTPKKVIFYCLKEEGKLEDALNVLEAEVWDYLAVPCIQRGETDKVATWIKGLREESIKVQAVLPSCKADYEGIINFTTTNIKVGEKTYTNTQYCSRIAGIIAGTPLNISATYYALPEVTDVPHIKKSDANEAINKGELILINDGEKCKIGRAVNSLTSTREGVSEDYKKIKVISIMDLMYTDIRKTFENEYVGKYPNSYDNQVEFCLSVLGYFDELEKGIILAKKSNEVHVNIEAMKLYWKKRGIDLSTAKQQEIEENTCGSNVFLKGKVKILDAMEDLNFSIAM</sequence>
<protein>
    <submittedName>
        <fullName evidence="4">Terminase</fullName>
    </submittedName>
</protein>
<dbReference type="InterPro" id="IPR035089">
    <property type="entry name" value="Phage_sheath_subtilisin"/>
</dbReference>
<dbReference type="Gene3D" id="3.40.50.11790">
    <property type="match status" value="1"/>
</dbReference>
<evidence type="ECO:0000259" key="3">
    <source>
        <dbReference type="Pfam" id="PF17482"/>
    </source>
</evidence>
<reference evidence="4 5" key="1">
    <citation type="submission" date="2014-02" db="EMBL/GenBank/DDBJ databases">
        <title>Plasmidome dynamics in the species complex Clostridium novyi sensu lato converts strains of independent lineages into distinctly different pathogens.</title>
        <authorList>
            <person name="Skarin H."/>
            <person name="Segerman B."/>
        </authorList>
    </citation>
    <scope>NUCLEOTIDE SEQUENCE [LARGE SCALE GENOMIC DNA]</scope>
    <source>
        <strain evidence="4 5">NCTC 9693</strain>
    </source>
</reference>
<dbReference type="EMBL" id="JENX01000026">
    <property type="protein sequence ID" value="KEI18205.1"/>
    <property type="molecule type" value="Genomic_DNA"/>
</dbReference>
<dbReference type="InterPro" id="IPR020287">
    <property type="entry name" value="Tail_sheath_C"/>
</dbReference>
<dbReference type="Proteomes" id="UP000027937">
    <property type="component" value="Unassembled WGS sequence"/>
</dbReference>
<keyword evidence="5" id="KW-1185">Reference proteome</keyword>
<accession>A0ABR4TH75</accession>
<comment type="similarity">
    <text evidence="1">Belongs to the myoviridae tail sheath protein family.</text>
</comment>
<name>A0ABR4TH75_CLOHA</name>
<evidence type="ECO:0000313" key="5">
    <source>
        <dbReference type="Proteomes" id="UP000027937"/>
    </source>
</evidence>
<dbReference type="Pfam" id="PF17482">
    <property type="entry name" value="Phage_sheath_1C"/>
    <property type="match status" value="1"/>
</dbReference>
<dbReference type="RefSeq" id="WP_039227987.1">
    <property type="nucleotide sequence ID" value="NZ_JENX01000026.1"/>
</dbReference>